<gene>
    <name evidence="1" type="ORF">MHA02_13190</name>
</gene>
<keyword evidence="2" id="KW-1185">Reference proteome</keyword>
<evidence type="ECO:0000313" key="2">
    <source>
        <dbReference type="Proteomes" id="UP000321258"/>
    </source>
</evidence>
<comment type="caution">
    <text evidence="1">The sequence shown here is derived from an EMBL/GenBank/DDBJ whole genome shotgun (WGS) entry which is preliminary data.</text>
</comment>
<name>A0A512IMM9_9HYPH</name>
<dbReference type="RefSeq" id="WP_147077787.1">
    <property type="nucleotide sequence ID" value="NZ_BJZT01000012.1"/>
</dbReference>
<sequence length="167" mass="18181">MSDEDEITRTMLVQSRELEAELKRLRVQLMPNLLKRLSNTAAHVEAFDGPSPDRIGGTLLHAARCIDAAGARLRDALGASLRTTDPAEPAPPEATPLPILLQLDHDPDPAEVAALGLEPVFVHGRWRPCALYSGTVAPEQLAPLVLRYGGDCRVLQRQKRMKAGHDG</sequence>
<dbReference type="Proteomes" id="UP000321258">
    <property type="component" value="Unassembled WGS sequence"/>
</dbReference>
<dbReference type="AlphaFoldDB" id="A0A512IMM9"/>
<protein>
    <submittedName>
        <fullName evidence="1">Uncharacterized protein</fullName>
    </submittedName>
</protein>
<accession>A0A512IMM9</accession>
<organism evidence="1 2">
    <name type="scientific">Methylobacterium haplocladii</name>
    <dbReference type="NCBI Taxonomy" id="1176176"/>
    <lineage>
        <taxon>Bacteria</taxon>
        <taxon>Pseudomonadati</taxon>
        <taxon>Pseudomonadota</taxon>
        <taxon>Alphaproteobacteria</taxon>
        <taxon>Hyphomicrobiales</taxon>
        <taxon>Methylobacteriaceae</taxon>
        <taxon>Methylobacterium</taxon>
    </lineage>
</organism>
<reference evidence="1 2" key="1">
    <citation type="submission" date="2019-07" db="EMBL/GenBank/DDBJ databases">
        <title>Whole genome shotgun sequence of Methylobacterium haplocladii NBRC 107714.</title>
        <authorList>
            <person name="Hosoyama A."/>
            <person name="Uohara A."/>
            <person name="Ohji S."/>
            <person name="Ichikawa N."/>
        </authorList>
    </citation>
    <scope>NUCLEOTIDE SEQUENCE [LARGE SCALE GENOMIC DNA]</scope>
    <source>
        <strain evidence="1 2">NBRC 107714</strain>
    </source>
</reference>
<evidence type="ECO:0000313" key="1">
    <source>
        <dbReference type="EMBL" id="GEO98931.1"/>
    </source>
</evidence>
<proteinExistence type="predicted"/>
<dbReference type="EMBL" id="BJZT01000012">
    <property type="protein sequence ID" value="GEO98931.1"/>
    <property type="molecule type" value="Genomic_DNA"/>
</dbReference>